<feature type="region of interest" description="Disordered" evidence="1">
    <location>
        <begin position="47"/>
        <end position="90"/>
    </location>
</feature>
<gene>
    <name evidence="2" type="ORF">OGAPHI_004630</name>
</gene>
<evidence type="ECO:0000256" key="1">
    <source>
        <dbReference type="SAM" id="MobiDB-lite"/>
    </source>
</evidence>
<proteinExistence type="predicted"/>
<dbReference type="RefSeq" id="XP_046060550.1">
    <property type="nucleotide sequence ID" value="XM_046205729.1"/>
</dbReference>
<keyword evidence="3" id="KW-1185">Reference proteome</keyword>
<evidence type="ECO:0000313" key="3">
    <source>
        <dbReference type="Proteomes" id="UP000769157"/>
    </source>
</evidence>
<dbReference type="AlphaFoldDB" id="A0A9P8T2X5"/>
<dbReference type="GeneID" id="70236595"/>
<name>A0A9P8T2X5_9ASCO</name>
<feature type="compositionally biased region" description="Low complexity" evidence="1">
    <location>
        <begin position="50"/>
        <end position="77"/>
    </location>
</feature>
<dbReference type="Proteomes" id="UP000769157">
    <property type="component" value="Unassembled WGS sequence"/>
</dbReference>
<organism evidence="2 3">
    <name type="scientific">Ogataea philodendri</name>
    <dbReference type="NCBI Taxonomy" id="1378263"/>
    <lineage>
        <taxon>Eukaryota</taxon>
        <taxon>Fungi</taxon>
        <taxon>Dikarya</taxon>
        <taxon>Ascomycota</taxon>
        <taxon>Saccharomycotina</taxon>
        <taxon>Pichiomycetes</taxon>
        <taxon>Pichiales</taxon>
        <taxon>Pichiaceae</taxon>
        <taxon>Ogataea</taxon>
    </lineage>
</organism>
<sequence length="258" mass="26522">MSHCTSARSFSATVSTSPISASRTPPNLPNSAISSSVMALLSPNSSIPAPTSRLSPPSRLLRLTRSTGSSSVRTGSSKYPGCRGEITESDLSRSGVAPSSRWAFSVTGVMASGRFEARLMFTPNWFMVSGDAAASFSSSACVCSIGTGICNRICDRARDSDPASGFISWYSALLNGGAVCGPEGIPVVGSLLLIGCNSGCCEPDDGSGFMCGNEGGPRRCGEGTSPGSLNRCGDGVRLPSMCRPVLEVFSRCTLASSS</sequence>
<dbReference type="EMBL" id="JAEUBE010000327">
    <property type="protein sequence ID" value="KAH3664278.1"/>
    <property type="molecule type" value="Genomic_DNA"/>
</dbReference>
<comment type="caution">
    <text evidence="2">The sequence shown here is derived from an EMBL/GenBank/DDBJ whole genome shotgun (WGS) entry which is preliminary data.</text>
</comment>
<accession>A0A9P8T2X5</accession>
<protein>
    <submittedName>
        <fullName evidence="2">Uncharacterized protein</fullName>
    </submittedName>
</protein>
<reference evidence="2" key="1">
    <citation type="journal article" date="2021" name="Open Biol.">
        <title>Shared evolutionary footprints suggest mitochondrial oxidative damage underlies multiple complex I losses in fungi.</title>
        <authorList>
            <person name="Schikora-Tamarit M.A."/>
            <person name="Marcet-Houben M."/>
            <person name="Nosek J."/>
            <person name="Gabaldon T."/>
        </authorList>
    </citation>
    <scope>NUCLEOTIDE SEQUENCE</scope>
    <source>
        <strain evidence="2">CBS6075</strain>
    </source>
</reference>
<reference evidence="2" key="2">
    <citation type="submission" date="2021-01" db="EMBL/GenBank/DDBJ databases">
        <authorList>
            <person name="Schikora-Tamarit M.A."/>
        </authorList>
    </citation>
    <scope>NUCLEOTIDE SEQUENCE</scope>
    <source>
        <strain evidence="2">CBS6075</strain>
    </source>
</reference>
<evidence type="ECO:0000313" key="2">
    <source>
        <dbReference type="EMBL" id="KAH3664278.1"/>
    </source>
</evidence>